<dbReference type="GO" id="GO:0043190">
    <property type="term" value="C:ATP-binding cassette (ABC) transporter complex"/>
    <property type="evidence" value="ECO:0007669"/>
    <property type="project" value="InterPro"/>
</dbReference>
<name>A0A1A8ZYA1_9ACTN</name>
<dbReference type="Proteomes" id="UP000199385">
    <property type="component" value="Chromosome I"/>
</dbReference>
<dbReference type="Pfam" id="PF04069">
    <property type="entry name" value="OpuAC"/>
    <property type="match status" value="2"/>
</dbReference>
<dbReference type="AlphaFoldDB" id="A0A1A8ZYA1"/>
<proteinExistence type="predicted"/>
<organism evidence="3 4">
    <name type="scientific">Micromonospora auratinigra</name>
    <dbReference type="NCBI Taxonomy" id="261654"/>
    <lineage>
        <taxon>Bacteria</taxon>
        <taxon>Bacillati</taxon>
        <taxon>Actinomycetota</taxon>
        <taxon>Actinomycetes</taxon>
        <taxon>Micromonosporales</taxon>
        <taxon>Micromonosporaceae</taxon>
        <taxon>Micromonospora</taxon>
    </lineage>
</organism>
<dbReference type="PROSITE" id="PS51257">
    <property type="entry name" value="PROKAR_LIPOPROTEIN"/>
    <property type="match status" value="1"/>
</dbReference>
<gene>
    <name evidence="3" type="ORF">GA0070611_4231</name>
</gene>
<feature type="signal peptide" evidence="1">
    <location>
        <begin position="1"/>
        <end position="27"/>
    </location>
</feature>
<keyword evidence="1" id="KW-0732">Signal</keyword>
<protein>
    <submittedName>
        <fullName evidence="3">Osmoprotectant transport system substrate-binding protein</fullName>
    </submittedName>
</protein>
<evidence type="ECO:0000313" key="3">
    <source>
        <dbReference type="EMBL" id="SBT48917.1"/>
    </source>
</evidence>
<sequence length="334" mass="34077">MLARSRLAVGALGALTAAGLLTGCGNAGSSGTDAPKQGASGAGCAPVAGDKLVVLTDDKKLQNTDNVLPAISKKAATPQLVAALDKVSAKLDTPKLIELNRQVDVDRKTPQVAAKEFADANAVTDGIEKGPGGQVTVGAGNFSESQLIAELYKIALTAAGYQVKVQTIGNRELYEPALEKGQIQVVPEYAATMAEFLNTKANGKDAKPVSSPELDKTVEALKAQGDKAGIVFGQPAQAQDQNAFAVTKAFADKYQVGTLSELAAKCSGKATVLAGPPECPQRPKCQAGLIEVYDFKAGSFSSLDAGGPQTKNALKTGSASVGLVFSSDAALAAS</sequence>
<accession>A0A1A8ZYA1</accession>
<reference evidence="4" key="1">
    <citation type="submission" date="2016-06" db="EMBL/GenBank/DDBJ databases">
        <authorList>
            <person name="Varghese N."/>
            <person name="Submissions Spin"/>
        </authorList>
    </citation>
    <scope>NUCLEOTIDE SEQUENCE [LARGE SCALE GENOMIC DNA]</scope>
    <source>
        <strain evidence="4">DSM 44815</strain>
    </source>
</reference>
<dbReference type="GO" id="GO:0022857">
    <property type="term" value="F:transmembrane transporter activity"/>
    <property type="evidence" value="ECO:0007669"/>
    <property type="project" value="InterPro"/>
</dbReference>
<dbReference type="Gene3D" id="3.40.190.10">
    <property type="entry name" value="Periplasmic binding protein-like II"/>
    <property type="match status" value="2"/>
</dbReference>
<keyword evidence="4" id="KW-1185">Reference proteome</keyword>
<dbReference type="STRING" id="261654.GA0070611_4231"/>
<evidence type="ECO:0000256" key="1">
    <source>
        <dbReference type="SAM" id="SignalP"/>
    </source>
</evidence>
<dbReference type="RefSeq" id="WP_091666947.1">
    <property type="nucleotide sequence ID" value="NZ_LT594323.1"/>
</dbReference>
<evidence type="ECO:0000259" key="2">
    <source>
        <dbReference type="Pfam" id="PF04069"/>
    </source>
</evidence>
<dbReference type="OrthoDB" id="9781705at2"/>
<feature type="domain" description="ABC-type glycine betaine transport system substrate-binding" evidence="2">
    <location>
        <begin position="51"/>
        <end position="118"/>
    </location>
</feature>
<dbReference type="EMBL" id="LT594323">
    <property type="protein sequence ID" value="SBT48917.1"/>
    <property type="molecule type" value="Genomic_DNA"/>
</dbReference>
<dbReference type="PATRIC" id="fig|261654.4.peg.4299"/>
<feature type="chain" id="PRO_5038838301" evidence="1">
    <location>
        <begin position="28"/>
        <end position="334"/>
    </location>
</feature>
<evidence type="ECO:0000313" key="4">
    <source>
        <dbReference type="Proteomes" id="UP000199385"/>
    </source>
</evidence>
<feature type="domain" description="ABC-type glycine betaine transport system substrate-binding" evidence="2">
    <location>
        <begin position="134"/>
        <end position="333"/>
    </location>
</feature>
<dbReference type="InterPro" id="IPR007210">
    <property type="entry name" value="ABC_Gly_betaine_transp_sub-bd"/>
</dbReference>
<dbReference type="SUPFAM" id="SSF53850">
    <property type="entry name" value="Periplasmic binding protein-like II"/>
    <property type="match status" value="2"/>
</dbReference>